<dbReference type="RefSeq" id="XP_025562082.1">
    <property type="nucleotide sequence ID" value="XM_025703136.1"/>
</dbReference>
<name>A0A319BYQ1_ASPVC</name>
<dbReference type="InterPro" id="IPR050889">
    <property type="entry name" value="Dendritic_Spine_Reg/Scaffold"/>
</dbReference>
<feature type="non-terminal residue" evidence="5">
    <location>
        <position position="591"/>
    </location>
</feature>
<dbReference type="Pfam" id="PF12796">
    <property type="entry name" value="Ank_2"/>
    <property type="match status" value="1"/>
</dbReference>
<dbReference type="PANTHER" id="PTHR24166:SF48">
    <property type="entry name" value="PROTEIN VAPYRIN"/>
    <property type="match status" value="1"/>
</dbReference>
<dbReference type="InterPro" id="IPR002110">
    <property type="entry name" value="Ankyrin_rpt"/>
</dbReference>
<keyword evidence="1" id="KW-0677">Repeat</keyword>
<dbReference type="Proteomes" id="UP000248405">
    <property type="component" value="Unassembled WGS sequence"/>
</dbReference>
<dbReference type="AlphaFoldDB" id="A0A319BYQ1"/>
<keyword evidence="2 3" id="KW-0040">ANK repeat</keyword>
<dbReference type="GeneID" id="37207728"/>
<dbReference type="OrthoDB" id="194358at2759"/>
<evidence type="ECO:0000313" key="5">
    <source>
        <dbReference type="EMBL" id="PYH68288.1"/>
    </source>
</evidence>
<feature type="repeat" description="ANK" evidence="3">
    <location>
        <begin position="498"/>
        <end position="530"/>
    </location>
</feature>
<dbReference type="SMART" id="SM00248">
    <property type="entry name" value="ANK"/>
    <property type="match status" value="5"/>
</dbReference>
<dbReference type="SUPFAM" id="SSF48403">
    <property type="entry name" value="Ankyrin repeat"/>
    <property type="match status" value="1"/>
</dbReference>
<dbReference type="PROSITE" id="PS50088">
    <property type="entry name" value="ANK_REPEAT"/>
    <property type="match status" value="1"/>
</dbReference>
<evidence type="ECO:0000256" key="2">
    <source>
        <dbReference type="ARBA" id="ARBA00023043"/>
    </source>
</evidence>
<protein>
    <submittedName>
        <fullName evidence="5">Ankyrin</fullName>
    </submittedName>
</protein>
<feature type="domain" description="Clr5" evidence="4">
    <location>
        <begin position="5"/>
        <end position="55"/>
    </location>
</feature>
<dbReference type="Gene3D" id="1.25.40.20">
    <property type="entry name" value="Ankyrin repeat-containing domain"/>
    <property type="match status" value="1"/>
</dbReference>
<keyword evidence="6" id="KW-1185">Reference proteome</keyword>
<evidence type="ECO:0000259" key="4">
    <source>
        <dbReference type="Pfam" id="PF14420"/>
    </source>
</evidence>
<dbReference type="EMBL" id="KZ821627">
    <property type="protein sequence ID" value="PYH68288.1"/>
    <property type="molecule type" value="Genomic_DNA"/>
</dbReference>
<organism evidence="5 6">
    <name type="scientific">Aspergillus vadensis (strain CBS 113365 / IMI 142717 / IBT 24658)</name>
    <dbReference type="NCBI Taxonomy" id="1448311"/>
    <lineage>
        <taxon>Eukaryota</taxon>
        <taxon>Fungi</taxon>
        <taxon>Dikarya</taxon>
        <taxon>Ascomycota</taxon>
        <taxon>Pezizomycotina</taxon>
        <taxon>Eurotiomycetes</taxon>
        <taxon>Eurotiomycetidae</taxon>
        <taxon>Eurotiales</taxon>
        <taxon>Aspergillaceae</taxon>
        <taxon>Aspergillus</taxon>
        <taxon>Aspergillus subgen. Circumdati</taxon>
    </lineage>
</organism>
<dbReference type="InterPro" id="IPR036770">
    <property type="entry name" value="Ankyrin_rpt-contain_sf"/>
</dbReference>
<gene>
    <name evidence="5" type="ORF">BO88DRAFT_342288</name>
</gene>
<proteinExistence type="predicted"/>
<accession>A0A319BYQ1</accession>
<evidence type="ECO:0000313" key="6">
    <source>
        <dbReference type="Proteomes" id="UP000248405"/>
    </source>
</evidence>
<evidence type="ECO:0000256" key="3">
    <source>
        <dbReference type="PROSITE-ProRule" id="PRU00023"/>
    </source>
</evidence>
<dbReference type="Pfam" id="PF00023">
    <property type="entry name" value="Ank"/>
    <property type="match status" value="1"/>
</dbReference>
<dbReference type="PANTHER" id="PTHR24166">
    <property type="entry name" value="ROLLING PEBBLES, ISOFORM B"/>
    <property type="match status" value="1"/>
</dbReference>
<dbReference type="Pfam" id="PF14420">
    <property type="entry name" value="Clr5"/>
    <property type="match status" value="1"/>
</dbReference>
<evidence type="ECO:0000256" key="1">
    <source>
        <dbReference type="ARBA" id="ARBA00022737"/>
    </source>
</evidence>
<dbReference type="PROSITE" id="PS50297">
    <property type="entry name" value="ANK_REP_REGION"/>
    <property type="match status" value="1"/>
</dbReference>
<sequence length="591" mass="66577">MSSKDAEWSKHKEEVSSLYRKNPLNRVMKHMIAKHGFHRKESEYKKKLKAWGVRKNGTTSAWVFVQREVAKRKLQGKEDYEVLMHGKIYTAKQAEKEMARHVTYTTNFALEGEYDTAPEGVEVRTPRLMPRSLVPTREVRTDNLPWILFKYQSQFAVVRSFSTPAANVDMLNLPFNPVDGQSYSQSGPLALNHRALGGACEVSSVNQRNVFDLFLQDWDGDQDNRISGSGFDSSILSAPEPAGGHSALTVIQKLSIQQRINTENQQIDLDQLTGFLKRYEVENPGIESSLLSRDLGGFDDPSHLRQVFNTFVFLITNNLMNMEDIARVFWWSGANKYNWVFKEVFKLQCPTVNVLATKLIPAAVQAGDVELVLMLLSRGVNVNVSYSRMPFVGWSNLLSMAVDCRNIHMARLLCAKGATPTVSRFAVYNRNTESIDTLWCSHNLDLLSLLLTYHADPETFVSDEMRGFPLVHAASKGHFNAVSLLLKAGARTHWYTREHGTALQAAAAYGHEGVVRILIEAGADVNAILDHWHPSWTRSRERCATLLSPLDLAAKFNHTRVAQMLLLSGARTNFCPSVERFGLQVLETEFA</sequence>
<reference evidence="5" key="1">
    <citation type="submission" date="2016-12" db="EMBL/GenBank/DDBJ databases">
        <title>The genomes of Aspergillus section Nigri reveals drivers in fungal speciation.</title>
        <authorList>
            <consortium name="DOE Joint Genome Institute"/>
            <person name="Vesth T.C."/>
            <person name="Nybo J."/>
            <person name="Theobald S."/>
            <person name="Brandl J."/>
            <person name="Frisvad J.C."/>
            <person name="Nielsen K.F."/>
            <person name="Lyhne E.K."/>
            <person name="Kogle M.E."/>
            <person name="Kuo A."/>
            <person name="Riley R."/>
            <person name="Clum A."/>
            <person name="Nolan M."/>
            <person name="Lipzen A."/>
            <person name="Salamov A."/>
            <person name="Henrissat B."/>
            <person name="Wiebenga A."/>
            <person name="De Vries R.P."/>
            <person name="Grigoriev I.V."/>
            <person name="Mortensen U.H."/>
            <person name="Andersen M.R."/>
            <person name="Baker S.E."/>
        </authorList>
    </citation>
    <scope>NUCLEOTIDE SEQUENCE [LARGE SCALE GENOMIC DNA]</scope>
    <source>
        <strain evidence="5">CBS 113365</strain>
    </source>
</reference>
<dbReference type="InterPro" id="IPR025676">
    <property type="entry name" value="Clr5_dom"/>
</dbReference>